<gene>
    <name evidence="2" type="ORF">D9Q98_003082</name>
</gene>
<accession>A0A9D4TVX5</accession>
<feature type="region of interest" description="Disordered" evidence="1">
    <location>
        <begin position="1"/>
        <end position="20"/>
    </location>
</feature>
<dbReference type="Proteomes" id="UP001055712">
    <property type="component" value="Unassembled WGS sequence"/>
</dbReference>
<organism evidence="2 3">
    <name type="scientific">Chlorella vulgaris</name>
    <name type="common">Green alga</name>
    <dbReference type="NCBI Taxonomy" id="3077"/>
    <lineage>
        <taxon>Eukaryota</taxon>
        <taxon>Viridiplantae</taxon>
        <taxon>Chlorophyta</taxon>
        <taxon>core chlorophytes</taxon>
        <taxon>Trebouxiophyceae</taxon>
        <taxon>Chlorellales</taxon>
        <taxon>Chlorellaceae</taxon>
        <taxon>Chlorella clade</taxon>
        <taxon>Chlorella</taxon>
    </lineage>
</organism>
<evidence type="ECO:0000256" key="1">
    <source>
        <dbReference type="SAM" id="MobiDB-lite"/>
    </source>
</evidence>
<sequence>MATRGRHTRDDGQKEFTGRVRRWRKVWVASKEPKSKELKFQRWLQTDERPPELAGPRHSYIVPVKEAQGQPYPKHMIVTPPAPPPPPAPVVPVAAAAAAGVKSIKLHIPSSAGPAPSAAPAAVAGSSAAAPKIKFKVTLGPRPDAGAAAAAAAAAAASHGGGYGS</sequence>
<dbReference type="AlphaFoldDB" id="A0A9D4TVX5"/>
<name>A0A9D4TVX5_CHLVU</name>
<feature type="compositionally biased region" description="Basic and acidic residues" evidence="1">
    <location>
        <begin position="8"/>
        <end position="18"/>
    </location>
</feature>
<dbReference type="OrthoDB" id="548039at2759"/>
<reference evidence="2" key="2">
    <citation type="submission" date="2020-11" db="EMBL/GenBank/DDBJ databases">
        <authorList>
            <person name="Cecchin M."/>
            <person name="Marcolungo L."/>
            <person name="Rossato M."/>
            <person name="Girolomoni L."/>
            <person name="Cosentino E."/>
            <person name="Cuine S."/>
            <person name="Li-Beisson Y."/>
            <person name="Delledonne M."/>
            <person name="Ballottari M."/>
        </authorList>
    </citation>
    <scope>NUCLEOTIDE SEQUENCE</scope>
    <source>
        <strain evidence="2">211/11P</strain>
        <tissue evidence="2">Whole cell</tissue>
    </source>
</reference>
<evidence type="ECO:0000313" key="2">
    <source>
        <dbReference type="EMBL" id="KAI3435030.1"/>
    </source>
</evidence>
<comment type="caution">
    <text evidence="2">The sequence shown here is derived from an EMBL/GenBank/DDBJ whole genome shotgun (WGS) entry which is preliminary data.</text>
</comment>
<proteinExistence type="predicted"/>
<reference evidence="2" key="1">
    <citation type="journal article" date="2019" name="Plant J.">
        <title>Chlorella vulgaris genome assembly and annotation reveals the molecular basis for metabolic acclimation to high light conditions.</title>
        <authorList>
            <person name="Cecchin M."/>
            <person name="Marcolungo L."/>
            <person name="Rossato M."/>
            <person name="Girolomoni L."/>
            <person name="Cosentino E."/>
            <person name="Cuine S."/>
            <person name="Li-Beisson Y."/>
            <person name="Delledonne M."/>
            <person name="Ballottari M."/>
        </authorList>
    </citation>
    <scope>NUCLEOTIDE SEQUENCE</scope>
    <source>
        <strain evidence="2">211/11P</strain>
    </source>
</reference>
<dbReference type="EMBL" id="SIDB01000003">
    <property type="protein sequence ID" value="KAI3435030.1"/>
    <property type="molecule type" value="Genomic_DNA"/>
</dbReference>
<evidence type="ECO:0000313" key="3">
    <source>
        <dbReference type="Proteomes" id="UP001055712"/>
    </source>
</evidence>
<keyword evidence="3" id="KW-1185">Reference proteome</keyword>
<protein>
    <submittedName>
        <fullName evidence="2">Uncharacterized protein</fullName>
    </submittedName>
</protein>